<gene>
    <name evidence="1" type="ORF">SAMN06265348_113193</name>
</gene>
<evidence type="ECO:0000313" key="2">
    <source>
        <dbReference type="Proteomes" id="UP000320300"/>
    </source>
</evidence>
<dbReference type="AlphaFoldDB" id="A0A521FL85"/>
<sequence>MFLYQLEYMLKNLRNLILTQLFIILANIGTSAHEIYHTDTLLTLLESKSDDLVKQKQLTKLFYNRFLLSSCYDSQIKDIGNTLNQHRISGSQEIVRVARIYILRRLNNLPTAEKELVEAIGDAEVRKPLANILAICALLKEKDNTEEDTNSYYEILDQQVREMDQKLKEVEVKLHEYN</sequence>
<reference evidence="1 2" key="1">
    <citation type="submission" date="2017-05" db="EMBL/GenBank/DDBJ databases">
        <authorList>
            <person name="Varghese N."/>
            <person name="Submissions S."/>
        </authorList>
    </citation>
    <scope>NUCLEOTIDE SEQUENCE [LARGE SCALE GENOMIC DNA]</scope>
    <source>
        <strain evidence="1 2">DSM 19036</strain>
    </source>
</reference>
<name>A0A521FL85_9SPHI</name>
<dbReference type="EMBL" id="FXTN01000013">
    <property type="protein sequence ID" value="SMO96967.1"/>
    <property type="molecule type" value="Genomic_DNA"/>
</dbReference>
<proteinExistence type="predicted"/>
<protein>
    <submittedName>
        <fullName evidence="1">Uncharacterized protein</fullName>
    </submittedName>
</protein>
<accession>A0A521FL85</accession>
<keyword evidence="2" id="KW-1185">Reference proteome</keyword>
<dbReference type="Proteomes" id="UP000320300">
    <property type="component" value="Unassembled WGS sequence"/>
</dbReference>
<organism evidence="1 2">
    <name type="scientific">Pedobacter westerhofensis</name>
    <dbReference type="NCBI Taxonomy" id="425512"/>
    <lineage>
        <taxon>Bacteria</taxon>
        <taxon>Pseudomonadati</taxon>
        <taxon>Bacteroidota</taxon>
        <taxon>Sphingobacteriia</taxon>
        <taxon>Sphingobacteriales</taxon>
        <taxon>Sphingobacteriaceae</taxon>
        <taxon>Pedobacter</taxon>
    </lineage>
</organism>
<evidence type="ECO:0000313" key="1">
    <source>
        <dbReference type="EMBL" id="SMO96967.1"/>
    </source>
</evidence>